<dbReference type="Proteomes" id="UP001230426">
    <property type="component" value="Unassembled WGS sequence"/>
</dbReference>
<feature type="region of interest" description="Disordered" evidence="1">
    <location>
        <begin position="65"/>
        <end position="86"/>
    </location>
</feature>
<feature type="compositionally biased region" description="Basic and acidic residues" evidence="1">
    <location>
        <begin position="69"/>
        <end position="80"/>
    </location>
</feature>
<evidence type="ECO:0000313" key="3">
    <source>
        <dbReference type="Proteomes" id="UP001230426"/>
    </source>
</evidence>
<reference evidence="2 3" key="1">
    <citation type="submission" date="2023-07" db="EMBL/GenBank/DDBJ databases">
        <title>Sequencing the genomes of 1000 actinobacteria strains.</title>
        <authorList>
            <person name="Klenk H.-P."/>
        </authorList>
    </citation>
    <scope>NUCLEOTIDE SEQUENCE [LARGE SCALE GENOMIC DNA]</scope>
    <source>
        <strain evidence="2 3">DSM 44109</strain>
    </source>
</reference>
<keyword evidence="3" id="KW-1185">Reference proteome</keyword>
<organism evidence="2 3">
    <name type="scientific">Streptosporangium brasiliense</name>
    <dbReference type="NCBI Taxonomy" id="47480"/>
    <lineage>
        <taxon>Bacteria</taxon>
        <taxon>Bacillati</taxon>
        <taxon>Actinomycetota</taxon>
        <taxon>Actinomycetes</taxon>
        <taxon>Streptosporangiales</taxon>
        <taxon>Streptosporangiaceae</taxon>
        <taxon>Streptosporangium</taxon>
    </lineage>
</organism>
<name>A0ABT9RHN5_9ACTN</name>
<evidence type="ECO:0000313" key="2">
    <source>
        <dbReference type="EMBL" id="MDP9868598.1"/>
    </source>
</evidence>
<evidence type="ECO:0000256" key="1">
    <source>
        <dbReference type="SAM" id="MobiDB-lite"/>
    </source>
</evidence>
<dbReference type="EMBL" id="JAUSRB010000002">
    <property type="protein sequence ID" value="MDP9868598.1"/>
    <property type="molecule type" value="Genomic_DNA"/>
</dbReference>
<accession>A0ABT9RHN5</accession>
<protein>
    <submittedName>
        <fullName evidence="2">Uncharacterized protein</fullName>
    </submittedName>
</protein>
<sequence>MTARLPAESTAALLELAKGADGFLAELKSDPGRLGLDTLLEEIIKLRRAKVIGLPADLFGVRRGQGGARQDRQAVLDRRGGAAAPR</sequence>
<gene>
    <name evidence="2" type="ORF">J2S55_007864</name>
</gene>
<dbReference type="RefSeq" id="WP_306871642.1">
    <property type="nucleotide sequence ID" value="NZ_JAUSRB010000002.1"/>
</dbReference>
<proteinExistence type="predicted"/>
<comment type="caution">
    <text evidence="2">The sequence shown here is derived from an EMBL/GenBank/DDBJ whole genome shotgun (WGS) entry which is preliminary data.</text>
</comment>